<comment type="caution">
    <text evidence="2">The sequence shown here is derived from an EMBL/GenBank/DDBJ whole genome shotgun (WGS) entry which is preliminary data.</text>
</comment>
<dbReference type="Pfam" id="PF03171">
    <property type="entry name" value="2OG-FeII_Oxy"/>
    <property type="match status" value="1"/>
</dbReference>
<dbReference type="InterPro" id="IPR050231">
    <property type="entry name" value="Iron_ascorbate_oxido_reductase"/>
</dbReference>
<protein>
    <recommendedName>
        <fullName evidence="1">Isopenicillin N synthase-like Fe(2+) 2OG dioxygenase domain-containing protein</fullName>
    </recommendedName>
</protein>
<dbReference type="InterPro" id="IPR027443">
    <property type="entry name" value="IPNS-like_sf"/>
</dbReference>
<reference evidence="2 3" key="1">
    <citation type="journal article" date="2024" name="G3 (Bethesda)">
        <title>Genome assembly of Hibiscus sabdariffa L. provides insights into metabolisms of medicinal natural products.</title>
        <authorList>
            <person name="Kim T."/>
        </authorList>
    </citation>
    <scope>NUCLEOTIDE SEQUENCE [LARGE SCALE GENOMIC DNA]</scope>
    <source>
        <strain evidence="2">TK-2024</strain>
        <tissue evidence="2">Old leaves</tissue>
    </source>
</reference>
<dbReference type="Gene3D" id="2.60.120.330">
    <property type="entry name" value="B-lactam Antibiotic, Isopenicillin N Synthase, Chain"/>
    <property type="match status" value="1"/>
</dbReference>
<keyword evidence="3" id="KW-1185">Reference proteome</keyword>
<dbReference type="PANTHER" id="PTHR47990">
    <property type="entry name" value="2-OXOGLUTARATE (2OG) AND FE(II)-DEPENDENT OXYGENASE SUPERFAMILY PROTEIN-RELATED"/>
    <property type="match status" value="1"/>
</dbReference>
<sequence>MNVGESAQSYSELMMELEQAMARMLFESYGVGYYHDYYSKNTNHLLRYIKYKKATMDKQSKEGLLPHTDKTFFSIIHQGNVDGLQVKVKDINGLMFHRRQLLFCSWRGKH</sequence>
<evidence type="ECO:0000313" key="2">
    <source>
        <dbReference type="EMBL" id="KAK9001374.1"/>
    </source>
</evidence>
<gene>
    <name evidence="2" type="ORF">V6N11_083159</name>
</gene>
<feature type="domain" description="Isopenicillin N synthase-like Fe(2+) 2OG dioxygenase" evidence="1">
    <location>
        <begin position="46"/>
        <end position="87"/>
    </location>
</feature>
<name>A0ABR2QLG6_9ROSI</name>
<dbReference type="EMBL" id="JBBPBN010000036">
    <property type="protein sequence ID" value="KAK9001374.1"/>
    <property type="molecule type" value="Genomic_DNA"/>
</dbReference>
<dbReference type="SUPFAM" id="SSF51197">
    <property type="entry name" value="Clavaminate synthase-like"/>
    <property type="match status" value="1"/>
</dbReference>
<evidence type="ECO:0000313" key="3">
    <source>
        <dbReference type="Proteomes" id="UP001396334"/>
    </source>
</evidence>
<evidence type="ECO:0000259" key="1">
    <source>
        <dbReference type="Pfam" id="PF03171"/>
    </source>
</evidence>
<proteinExistence type="predicted"/>
<dbReference type="Proteomes" id="UP001396334">
    <property type="component" value="Unassembled WGS sequence"/>
</dbReference>
<accession>A0ABR2QLG6</accession>
<dbReference type="InterPro" id="IPR044861">
    <property type="entry name" value="IPNS-like_FE2OG_OXY"/>
</dbReference>
<organism evidence="2 3">
    <name type="scientific">Hibiscus sabdariffa</name>
    <name type="common">roselle</name>
    <dbReference type="NCBI Taxonomy" id="183260"/>
    <lineage>
        <taxon>Eukaryota</taxon>
        <taxon>Viridiplantae</taxon>
        <taxon>Streptophyta</taxon>
        <taxon>Embryophyta</taxon>
        <taxon>Tracheophyta</taxon>
        <taxon>Spermatophyta</taxon>
        <taxon>Magnoliopsida</taxon>
        <taxon>eudicotyledons</taxon>
        <taxon>Gunneridae</taxon>
        <taxon>Pentapetalae</taxon>
        <taxon>rosids</taxon>
        <taxon>malvids</taxon>
        <taxon>Malvales</taxon>
        <taxon>Malvaceae</taxon>
        <taxon>Malvoideae</taxon>
        <taxon>Hibiscus</taxon>
    </lineage>
</organism>